<evidence type="ECO:0000256" key="1">
    <source>
        <dbReference type="SAM" id="MobiDB-lite"/>
    </source>
</evidence>
<name>A0A561V2W0_9ACTN</name>
<evidence type="ECO:0000313" key="3">
    <source>
        <dbReference type="Proteomes" id="UP000318186"/>
    </source>
</evidence>
<dbReference type="EMBL" id="VIWW01000001">
    <property type="protein sequence ID" value="TWG05954.1"/>
    <property type="molecule type" value="Genomic_DNA"/>
</dbReference>
<dbReference type="AlphaFoldDB" id="A0A561V2W0"/>
<comment type="caution">
    <text evidence="2">The sequence shown here is derived from an EMBL/GenBank/DDBJ whole genome shotgun (WGS) entry which is preliminary data.</text>
</comment>
<protein>
    <submittedName>
        <fullName evidence="2">Uncharacterized protein</fullName>
    </submittedName>
</protein>
<organism evidence="2 3">
    <name type="scientific">Streptomyces brevispora</name>
    <dbReference type="NCBI Taxonomy" id="887462"/>
    <lineage>
        <taxon>Bacteria</taxon>
        <taxon>Bacillati</taxon>
        <taxon>Actinomycetota</taxon>
        <taxon>Actinomycetes</taxon>
        <taxon>Kitasatosporales</taxon>
        <taxon>Streptomycetaceae</taxon>
        <taxon>Streptomyces</taxon>
    </lineage>
</organism>
<sequence>MGAARPVSGKLTGSRPAGAVRNGPEDAVEMTLARVVKTCAGCPAQWDAWTTGGQYLYLRYRHGVGSVERQPCEDPGTWHDDPSETVAEWDDGTGSGQIELLGFLDRAGLSLVPGAEVSERLSMR</sequence>
<proteinExistence type="predicted"/>
<accession>A0A561V2W0</accession>
<evidence type="ECO:0000313" key="2">
    <source>
        <dbReference type="EMBL" id="TWG05954.1"/>
    </source>
</evidence>
<gene>
    <name evidence="2" type="ORF">FHX80_114441</name>
</gene>
<dbReference type="Proteomes" id="UP000318186">
    <property type="component" value="Unassembled WGS sequence"/>
</dbReference>
<reference evidence="2 3" key="1">
    <citation type="submission" date="2019-06" db="EMBL/GenBank/DDBJ databases">
        <title>Sequencing the genomes of 1000 actinobacteria strains.</title>
        <authorList>
            <person name="Klenk H.-P."/>
        </authorList>
    </citation>
    <scope>NUCLEOTIDE SEQUENCE [LARGE SCALE GENOMIC DNA]</scope>
    <source>
        <strain evidence="2 3">DSM 42059</strain>
    </source>
</reference>
<feature type="region of interest" description="Disordered" evidence="1">
    <location>
        <begin position="1"/>
        <end position="24"/>
    </location>
</feature>